<evidence type="ECO:0000313" key="9">
    <source>
        <dbReference type="Proteomes" id="UP001286313"/>
    </source>
</evidence>
<keyword evidence="3" id="KW-0963">Cytoplasm</keyword>
<dbReference type="CDD" id="cd09804">
    <property type="entry name" value="Dcp1"/>
    <property type="match status" value="1"/>
</dbReference>
<proteinExistence type="inferred from homology"/>
<feature type="region of interest" description="Disordered" evidence="6">
    <location>
        <begin position="423"/>
        <end position="449"/>
    </location>
</feature>
<comment type="similarity">
    <text evidence="2">Belongs to the DCP1 family.</text>
</comment>
<dbReference type="EMBL" id="JAWQEG010000127">
    <property type="protein sequence ID" value="KAK3894259.1"/>
    <property type="molecule type" value="Genomic_DNA"/>
</dbReference>
<feature type="compositionally biased region" description="Low complexity" evidence="6">
    <location>
        <begin position="433"/>
        <end position="446"/>
    </location>
</feature>
<dbReference type="AlphaFoldDB" id="A0AAE1GMA7"/>
<feature type="compositionally biased region" description="Low complexity" evidence="6">
    <location>
        <begin position="319"/>
        <end position="340"/>
    </location>
</feature>
<dbReference type="Pfam" id="PF06058">
    <property type="entry name" value="DCP1"/>
    <property type="match status" value="1"/>
</dbReference>
<dbReference type="Gene3D" id="6.10.140.2030">
    <property type="match status" value="1"/>
</dbReference>
<evidence type="ECO:0000256" key="1">
    <source>
        <dbReference type="ARBA" id="ARBA00004496"/>
    </source>
</evidence>
<feature type="compositionally biased region" description="Polar residues" evidence="6">
    <location>
        <begin position="365"/>
        <end position="376"/>
    </location>
</feature>
<evidence type="ECO:0000256" key="4">
    <source>
        <dbReference type="ARBA" id="ARBA00022664"/>
    </source>
</evidence>
<dbReference type="GO" id="GO:0000290">
    <property type="term" value="P:deadenylation-dependent decapping of nuclear-transcribed mRNA"/>
    <property type="evidence" value="ECO:0007669"/>
    <property type="project" value="InterPro"/>
</dbReference>
<dbReference type="GO" id="GO:0006397">
    <property type="term" value="P:mRNA processing"/>
    <property type="evidence" value="ECO:0007669"/>
    <property type="project" value="UniProtKB-KW"/>
</dbReference>
<dbReference type="Pfam" id="PF16741">
    <property type="entry name" value="mRNA_decap_C"/>
    <property type="match status" value="1"/>
</dbReference>
<dbReference type="InterPro" id="IPR010334">
    <property type="entry name" value="Dcp1"/>
</dbReference>
<protein>
    <recommendedName>
        <fullName evidence="7">mRNA-decapping enzyme C-terminal domain-containing protein</fullName>
    </recommendedName>
</protein>
<evidence type="ECO:0000313" key="8">
    <source>
        <dbReference type="EMBL" id="KAK3894259.1"/>
    </source>
</evidence>
<evidence type="ECO:0000256" key="2">
    <source>
        <dbReference type="ARBA" id="ARBA00008778"/>
    </source>
</evidence>
<evidence type="ECO:0000259" key="7">
    <source>
        <dbReference type="Pfam" id="PF16741"/>
    </source>
</evidence>
<evidence type="ECO:0000256" key="6">
    <source>
        <dbReference type="SAM" id="MobiDB-lite"/>
    </source>
</evidence>
<dbReference type="GO" id="GO:0000184">
    <property type="term" value="P:nuclear-transcribed mRNA catabolic process, nonsense-mediated decay"/>
    <property type="evidence" value="ECO:0007669"/>
    <property type="project" value="UniProtKB-KW"/>
</dbReference>
<reference evidence="8" key="1">
    <citation type="submission" date="2023-10" db="EMBL/GenBank/DDBJ databases">
        <title>Genome assemblies of two species of porcelain crab, Petrolisthes cinctipes and Petrolisthes manimaculis (Anomura: Porcellanidae).</title>
        <authorList>
            <person name="Angst P."/>
        </authorList>
    </citation>
    <scope>NUCLEOTIDE SEQUENCE</scope>
    <source>
        <strain evidence="8">PB745_01</strain>
        <tissue evidence="8">Gill</tissue>
    </source>
</reference>
<comment type="caution">
    <text evidence="8">The sequence shown here is derived from an EMBL/GenBank/DDBJ whole genome shotgun (WGS) entry which is preliminary data.</text>
</comment>
<dbReference type="Gene3D" id="2.30.29.30">
    <property type="entry name" value="Pleckstrin-homology domain (PH domain)/Phosphotyrosine-binding domain (PTB)"/>
    <property type="match status" value="1"/>
</dbReference>
<feature type="domain" description="mRNA-decapping enzyme C-terminal" evidence="7">
    <location>
        <begin position="534"/>
        <end position="567"/>
    </location>
</feature>
<evidence type="ECO:0000256" key="3">
    <source>
        <dbReference type="ARBA" id="ARBA00022490"/>
    </source>
</evidence>
<dbReference type="GO" id="GO:0008047">
    <property type="term" value="F:enzyme activator activity"/>
    <property type="evidence" value="ECO:0007669"/>
    <property type="project" value="InterPro"/>
</dbReference>
<accession>A0AAE1GMA7</accession>
<keyword evidence="9" id="KW-1185">Reference proteome</keyword>
<dbReference type="InterPro" id="IPR011993">
    <property type="entry name" value="PH-like_dom_sf"/>
</dbReference>
<dbReference type="GO" id="GO:0000932">
    <property type="term" value="C:P-body"/>
    <property type="evidence" value="ECO:0007669"/>
    <property type="project" value="TreeGrafter"/>
</dbReference>
<gene>
    <name evidence="8" type="ORF">Pcinc_001977</name>
</gene>
<keyword evidence="4" id="KW-0507">mRNA processing</keyword>
<sequence length="574" mass="61055">MKQGSLTIPSAYYSIEGIVRSFPDLQFVYRDNIHQCPEVRVPEATLLLELPCARTTSWFPQDAYIVKDSCCCGCLSGPLCLPPIPHLHTFRHFKMEQNRETIRLNSVRRIDPHVVQIMDSANRTALYSYGQGGESWAKTDVEGTFMVYSRAAPPHHMITIINRLNKSNFIEPLSPACDIQVKPPYLLFRNAKGVIYGIWFSEGEDVQRIAGAIQEHMKSEPPPAPQPAPNIMNDPAVAVAGAPGGDIMSMLSRAHGEYESKRQEPRSIINTATSAGNDLVKPAPLRVQAGQEQNTVADFFAKVSGAQQAGGGMGGLGATGLHSPSGSGVPVSTPNSSSGTNPVLQKLFQGAAAVGGQAMVQLPPNAQVQGQPQGGVTNPIPIPGSGPSSHPSSLSSSVPPAAPISLQELEGRIKDNLKFGSQTKEEDVQMCGQQKQPQAYSQQMQQSEPSLLSPQVFTSTSRANEPTLTGTPPVETLGPGNLPGLLASTAGVGMGVGMGGVGMGMAPGVDVRPLNGSQESLPDGMVVGGPHQVTPLTQEQLVQAFTLLLKKDDFVRQLHEAYVQALNLSLKGCL</sequence>
<dbReference type="PANTHER" id="PTHR16290">
    <property type="entry name" value="TRANSCRIPTION FACTOR SMIF DECAPPING ENZYME DCP1"/>
    <property type="match status" value="1"/>
</dbReference>
<feature type="region of interest" description="Disordered" evidence="6">
    <location>
        <begin position="314"/>
        <end position="340"/>
    </location>
</feature>
<dbReference type="GO" id="GO:0003729">
    <property type="term" value="F:mRNA binding"/>
    <property type="evidence" value="ECO:0007669"/>
    <property type="project" value="TreeGrafter"/>
</dbReference>
<dbReference type="InterPro" id="IPR031953">
    <property type="entry name" value="mRNA_decap_C"/>
</dbReference>
<comment type="subcellular location">
    <subcellularLocation>
        <location evidence="1">Cytoplasm</location>
    </subcellularLocation>
</comment>
<dbReference type="GO" id="GO:0031087">
    <property type="term" value="P:deadenylation-independent decapping of nuclear-transcribed mRNA"/>
    <property type="evidence" value="ECO:0007669"/>
    <property type="project" value="TreeGrafter"/>
</dbReference>
<evidence type="ECO:0000256" key="5">
    <source>
        <dbReference type="ARBA" id="ARBA00023161"/>
    </source>
</evidence>
<name>A0AAE1GMA7_PETCI</name>
<feature type="compositionally biased region" description="Low complexity" evidence="6">
    <location>
        <begin position="383"/>
        <end position="400"/>
    </location>
</feature>
<feature type="region of interest" description="Disordered" evidence="6">
    <location>
        <begin position="365"/>
        <end position="400"/>
    </location>
</feature>
<dbReference type="PANTHER" id="PTHR16290:SF0">
    <property type="entry name" value="DECAPPING PROTEIN 1, ISOFORM A"/>
    <property type="match status" value="1"/>
</dbReference>
<organism evidence="8 9">
    <name type="scientific">Petrolisthes cinctipes</name>
    <name type="common">Flat porcelain crab</name>
    <dbReference type="NCBI Taxonomy" id="88211"/>
    <lineage>
        <taxon>Eukaryota</taxon>
        <taxon>Metazoa</taxon>
        <taxon>Ecdysozoa</taxon>
        <taxon>Arthropoda</taxon>
        <taxon>Crustacea</taxon>
        <taxon>Multicrustacea</taxon>
        <taxon>Malacostraca</taxon>
        <taxon>Eumalacostraca</taxon>
        <taxon>Eucarida</taxon>
        <taxon>Decapoda</taxon>
        <taxon>Pleocyemata</taxon>
        <taxon>Anomura</taxon>
        <taxon>Galatheoidea</taxon>
        <taxon>Porcellanidae</taxon>
        <taxon>Petrolisthes</taxon>
    </lineage>
</organism>
<dbReference type="SUPFAM" id="SSF50729">
    <property type="entry name" value="PH domain-like"/>
    <property type="match status" value="1"/>
</dbReference>
<dbReference type="Proteomes" id="UP001286313">
    <property type="component" value="Unassembled WGS sequence"/>
</dbReference>
<keyword evidence="5" id="KW-0866">Nonsense-mediated mRNA decay</keyword>